<sequence>MASDSNQRLSTPGDGFQRPSYPKVHSQEESGPQVNARLLKPSSSIIQNVPTQAGCSTIRSGGFRNKVVLKPGHSAMDWAILSSTKGAKGSLIAGINKLVSDPEIQRINTPSALMCLQHGVPTSKIYPPLKISMKHLEQHNSRDDCWCVLQNKVYCITGYMDFHPGGVDILLKSAAGKDATAMFSKYHRWVNFERLLESSYIGNVVK</sequence>
<dbReference type="Proteomes" id="UP000190274">
    <property type="component" value="Chromosome G"/>
</dbReference>
<dbReference type="GO" id="GO:0020037">
    <property type="term" value="F:heme binding"/>
    <property type="evidence" value="ECO:0007669"/>
    <property type="project" value="UniProtKB-UniRule"/>
</dbReference>
<keyword evidence="3 4" id="KW-0408">Iron</keyword>
<evidence type="ECO:0000256" key="2">
    <source>
        <dbReference type="ARBA" id="ARBA00022723"/>
    </source>
</evidence>
<dbReference type="SMART" id="SM01117">
    <property type="entry name" value="Cyt-b5"/>
    <property type="match status" value="1"/>
</dbReference>
<organism evidence="7 8">
    <name type="scientific">Lachancea dasiensis</name>
    <dbReference type="NCBI Taxonomy" id="1072105"/>
    <lineage>
        <taxon>Eukaryota</taxon>
        <taxon>Fungi</taxon>
        <taxon>Dikarya</taxon>
        <taxon>Ascomycota</taxon>
        <taxon>Saccharomycotina</taxon>
        <taxon>Saccharomycetes</taxon>
        <taxon>Saccharomycetales</taxon>
        <taxon>Saccharomycetaceae</taxon>
        <taxon>Lachancea</taxon>
    </lineage>
</organism>
<dbReference type="PANTHER" id="PTHR46237">
    <property type="entry name" value="CYTOCHROME B5 REDUCTASE 4 FAMILY MEMBER"/>
    <property type="match status" value="1"/>
</dbReference>
<evidence type="ECO:0000256" key="3">
    <source>
        <dbReference type="ARBA" id="ARBA00023004"/>
    </source>
</evidence>
<evidence type="ECO:0000256" key="5">
    <source>
        <dbReference type="SAM" id="MobiDB-lite"/>
    </source>
</evidence>
<name>A0A1G4JVC2_9SACH</name>
<dbReference type="InterPro" id="IPR018506">
    <property type="entry name" value="Cyt_B5_heme-BS"/>
</dbReference>
<dbReference type="InterPro" id="IPR051872">
    <property type="entry name" value="Cytochrome_b5/Flavoprotein_Rdt"/>
</dbReference>
<gene>
    <name evidence="7" type="ORF">LADA_0G12002G</name>
</gene>
<dbReference type="GO" id="GO:0005737">
    <property type="term" value="C:cytoplasm"/>
    <property type="evidence" value="ECO:0007669"/>
    <property type="project" value="TreeGrafter"/>
</dbReference>
<feature type="domain" description="Cytochrome b5 heme-binding" evidence="6">
    <location>
        <begin position="128"/>
        <end position="205"/>
    </location>
</feature>
<feature type="region of interest" description="Disordered" evidence="5">
    <location>
        <begin position="1"/>
        <end position="32"/>
    </location>
</feature>
<dbReference type="GO" id="GO:0046872">
    <property type="term" value="F:metal ion binding"/>
    <property type="evidence" value="ECO:0007669"/>
    <property type="project" value="UniProtKB-UniRule"/>
</dbReference>
<protein>
    <submittedName>
        <fullName evidence="7">LADA_0G12002g1_1</fullName>
    </submittedName>
</protein>
<evidence type="ECO:0000313" key="7">
    <source>
        <dbReference type="EMBL" id="SCU94876.1"/>
    </source>
</evidence>
<dbReference type="InterPro" id="IPR001199">
    <property type="entry name" value="Cyt_B5-like_heme/steroid-bd"/>
</dbReference>
<dbReference type="GO" id="GO:0004128">
    <property type="term" value="F:cytochrome-b5 reductase activity, acting on NAD(P)H"/>
    <property type="evidence" value="ECO:0007669"/>
    <property type="project" value="TreeGrafter"/>
</dbReference>
<dbReference type="EMBL" id="LT598457">
    <property type="protein sequence ID" value="SCU94876.1"/>
    <property type="molecule type" value="Genomic_DNA"/>
</dbReference>
<dbReference type="Gene3D" id="3.10.120.10">
    <property type="entry name" value="Cytochrome b5-like heme/steroid binding domain"/>
    <property type="match status" value="1"/>
</dbReference>
<dbReference type="InterPro" id="IPR036400">
    <property type="entry name" value="Cyt_B5-like_heme/steroid_sf"/>
</dbReference>
<dbReference type="STRING" id="1266660.A0A1G4JVC2"/>
<keyword evidence="1 4" id="KW-0349">Heme</keyword>
<evidence type="ECO:0000256" key="1">
    <source>
        <dbReference type="ARBA" id="ARBA00022617"/>
    </source>
</evidence>
<dbReference type="Pfam" id="PF00173">
    <property type="entry name" value="Cyt-b5"/>
    <property type="match status" value="1"/>
</dbReference>
<feature type="compositionally biased region" description="Polar residues" evidence="5">
    <location>
        <begin position="1"/>
        <end position="10"/>
    </location>
</feature>
<reference evidence="8" key="1">
    <citation type="submission" date="2016-03" db="EMBL/GenBank/DDBJ databases">
        <authorList>
            <person name="Devillers H."/>
        </authorList>
    </citation>
    <scope>NUCLEOTIDE SEQUENCE [LARGE SCALE GENOMIC DNA]</scope>
</reference>
<dbReference type="PROSITE" id="PS00191">
    <property type="entry name" value="CYTOCHROME_B5_1"/>
    <property type="match status" value="1"/>
</dbReference>
<keyword evidence="2 4" id="KW-0479">Metal-binding</keyword>
<evidence type="ECO:0000313" key="8">
    <source>
        <dbReference type="Proteomes" id="UP000190274"/>
    </source>
</evidence>
<dbReference type="OrthoDB" id="432299at2759"/>
<keyword evidence="8" id="KW-1185">Reference proteome</keyword>
<dbReference type="PANTHER" id="PTHR46237:SF1">
    <property type="entry name" value="CYTOCHROME B5 REDUCTASE 4"/>
    <property type="match status" value="1"/>
</dbReference>
<evidence type="ECO:0000256" key="4">
    <source>
        <dbReference type="RuleBase" id="RU362121"/>
    </source>
</evidence>
<proteinExistence type="inferred from homology"/>
<dbReference type="PROSITE" id="PS50255">
    <property type="entry name" value="CYTOCHROME_B5_2"/>
    <property type="match status" value="1"/>
</dbReference>
<dbReference type="AlphaFoldDB" id="A0A1G4JVC2"/>
<dbReference type="SUPFAM" id="SSF55856">
    <property type="entry name" value="Cytochrome b5-like heme/steroid binding domain"/>
    <property type="match status" value="1"/>
</dbReference>
<evidence type="ECO:0000259" key="6">
    <source>
        <dbReference type="PROSITE" id="PS50255"/>
    </source>
</evidence>
<comment type="similarity">
    <text evidence="4">Belongs to the cytochrome b5 family.</text>
</comment>
<accession>A0A1G4JVC2</accession>